<evidence type="ECO:0000259" key="4">
    <source>
        <dbReference type="PROSITE" id="PS51077"/>
    </source>
</evidence>
<dbReference type="Gene3D" id="3.30.450.40">
    <property type="match status" value="1"/>
</dbReference>
<keyword evidence="2" id="KW-0238">DNA-binding</keyword>
<comment type="caution">
    <text evidence="6">The sequence shown here is derived from an EMBL/GenBank/DDBJ whole genome shotgun (WGS) entry which is preliminary data.</text>
</comment>
<evidence type="ECO:0000259" key="5">
    <source>
        <dbReference type="PROSITE" id="PS51078"/>
    </source>
</evidence>
<keyword evidence="3" id="KW-0804">Transcription</keyword>
<proteinExistence type="predicted"/>
<dbReference type="Gene3D" id="1.10.10.10">
    <property type="entry name" value="Winged helix-like DNA-binding domain superfamily/Winged helix DNA-binding domain"/>
    <property type="match status" value="1"/>
</dbReference>
<dbReference type="GO" id="GO:0045892">
    <property type="term" value="P:negative regulation of DNA-templated transcription"/>
    <property type="evidence" value="ECO:0007669"/>
    <property type="project" value="TreeGrafter"/>
</dbReference>
<protein>
    <submittedName>
        <fullName evidence="6">Helix-turn-helix domain-containing protein</fullName>
    </submittedName>
</protein>
<dbReference type="PANTHER" id="PTHR30136:SF24">
    <property type="entry name" value="HTH-TYPE TRANSCRIPTIONAL REPRESSOR ALLR"/>
    <property type="match status" value="1"/>
</dbReference>
<gene>
    <name evidence="6" type="ORF">I7412_15060</name>
</gene>
<dbReference type="InterPro" id="IPR029016">
    <property type="entry name" value="GAF-like_dom_sf"/>
</dbReference>
<dbReference type="InterPro" id="IPR005471">
    <property type="entry name" value="Tscrpt_reg_IclR_N"/>
</dbReference>
<dbReference type="Proteomes" id="UP000604475">
    <property type="component" value="Unassembled WGS sequence"/>
</dbReference>
<dbReference type="PANTHER" id="PTHR30136">
    <property type="entry name" value="HELIX-TURN-HELIX TRANSCRIPTIONAL REGULATOR, ICLR FAMILY"/>
    <property type="match status" value="1"/>
</dbReference>
<feature type="domain" description="HTH iclR-type" evidence="4">
    <location>
        <begin position="5"/>
        <end position="68"/>
    </location>
</feature>
<reference evidence="6" key="1">
    <citation type="submission" date="2020-12" db="EMBL/GenBank/DDBJ databases">
        <title>Genomic characterization of non-nitrogen-fixing Frankia strains.</title>
        <authorList>
            <person name="Carlos-Shanley C."/>
            <person name="Guerra T."/>
            <person name="Hahn D."/>
        </authorList>
    </citation>
    <scope>NUCLEOTIDE SEQUENCE</scope>
    <source>
        <strain evidence="6">CN6</strain>
    </source>
</reference>
<keyword evidence="1" id="KW-0805">Transcription regulation</keyword>
<dbReference type="InterPro" id="IPR036388">
    <property type="entry name" value="WH-like_DNA-bd_sf"/>
</dbReference>
<dbReference type="GO" id="GO:0003677">
    <property type="term" value="F:DNA binding"/>
    <property type="evidence" value="ECO:0007669"/>
    <property type="project" value="UniProtKB-KW"/>
</dbReference>
<sequence length="326" mass="34144">MTRPSPQTERLLDLVDLLAARPGDGYTLADIARAVGVDKATIHPMVVALARRGWLLRHPRRHTYRLGPALVAAGRAAARGHPVVEAARPVVREIAEATGLMCLALVAGAIPGEHDDLLVAEIGRPAARGAAGPAAEHALTAYNGLRLGQRISPQPPLGAVCVAWADDAAVERWLARLGPDRPPDALARVTPGLAGVRSRGWALEVENRMRERLGTLAAELGEDQRHAEQAATLRRVIGEIGGMFDLADTLPATIDPAAGYRASAVNAPVFDSDGTVVVILCLVCAAGDGMPARAGAEILALGERVRRAADALTAATHGRPPASRQP</sequence>
<dbReference type="AlphaFoldDB" id="A0A937RDW1"/>
<dbReference type="PROSITE" id="PS51077">
    <property type="entry name" value="HTH_ICLR"/>
    <property type="match status" value="1"/>
</dbReference>
<dbReference type="Pfam" id="PF09339">
    <property type="entry name" value="HTH_IclR"/>
    <property type="match status" value="1"/>
</dbReference>
<dbReference type="InterPro" id="IPR014757">
    <property type="entry name" value="Tscrpt_reg_IclR_C"/>
</dbReference>
<feature type="domain" description="IclR-ED" evidence="5">
    <location>
        <begin position="69"/>
        <end position="318"/>
    </location>
</feature>
<dbReference type="GO" id="GO:0003700">
    <property type="term" value="F:DNA-binding transcription factor activity"/>
    <property type="evidence" value="ECO:0007669"/>
    <property type="project" value="TreeGrafter"/>
</dbReference>
<evidence type="ECO:0000313" key="6">
    <source>
        <dbReference type="EMBL" id="MBL7628447.1"/>
    </source>
</evidence>
<dbReference type="InterPro" id="IPR050707">
    <property type="entry name" value="HTH_MetabolicPath_Reg"/>
</dbReference>
<evidence type="ECO:0000256" key="3">
    <source>
        <dbReference type="ARBA" id="ARBA00023163"/>
    </source>
</evidence>
<dbReference type="PROSITE" id="PS51078">
    <property type="entry name" value="ICLR_ED"/>
    <property type="match status" value="1"/>
</dbReference>
<keyword evidence="7" id="KW-1185">Reference proteome</keyword>
<dbReference type="RefSeq" id="WP_202999125.1">
    <property type="nucleotide sequence ID" value="NZ_JADWYU010000143.1"/>
</dbReference>
<accession>A0A937RDW1</accession>
<dbReference type="SUPFAM" id="SSF46785">
    <property type="entry name" value="Winged helix' DNA-binding domain"/>
    <property type="match status" value="1"/>
</dbReference>
<dbReference type="SMART" id="SM00346">
    <property type="entry name" value="HTH_ICLR"/>
    <property type="match status" value="1"/>
</dbReference>
<evidence type="ECO:0000313" key="7">
    <source>
        <dbReference type="Proteomes" id="UP000604475"/>
    </source>
</evidence>
<evidence type="ECO:0000256" key="1">
    <source>
        <dbReference type="ARBA" id="ARBA00023015"/>
    </source>
</evidence>
<organism evidence="6 7">
    <name type="scientific">Frankia nepalensis</name>
    <dbReference type="NCBI Taxonomy" id="1836974"/>
    <lineage>
        <taxon>Bacteria</taxon>
        <taxon>Bacillati</taxon>
        <taxon>Actinomycetota</taxon>
        <taxon>Actinomycetes</taxon>
        <taxon>Frankiales</taxon>
        <taxon>Frankiaceae</taxon>
        <taxon>Frankia</taxon>
    </lineage>
</organism>
<name>A0A937RDW1_9ACTN</name>
<evidence type="ECO:0000256" key="2">
    <source>
        <dbReference type="ARBA" id="ARBA00023125"/>
    </source>
</evidence>
<dbReference type="InterPro" id="IPR036390">
    <property type="entry name" value="WH_DNA-bd_sf"/>
</dbReference>
<dbReference type="EMBL" id="JAEACQ010000187">
    <property type="protein sequence ID" value="MBL7628447.1"/>
    <property type="molecule type" value="Genomic_DNA"/>
</dbReference>